<dbReference type="AlphaFoldDB" id="A0A103Y195"/>
<evidence type="ECO:0000256" key="5">
    <source>
        <dbReference type="ARBA" id="ARBA00023136"/>
    </source>
</evidence>
<dbReference type="STRING" id="59895.A0A103Y195"/>
<sequence>MALAADPIASLIDIVFIGLVEIAAVGVSIALFNQVSKVAIFPLVSITTSFVAEEETIERMNNKAIEVENTKNDYVNKERKQETTLDDEQTESSIGDGSKTMMCKHTTTIDRVPNTQKLRKAKRNIPSATTALLFGLVIGVLKTLMFVFLVKPLLSLMGLKSGSRMLKPALKYLTLRSLGAPEVLLSLAMQGVFRGFKDTQTPLYATGLLLLFKVIAATIPVTLSASLAARLGAMPMAAFQICLQFVAGTQPINSIAFVFDGVNFGGSDFAYSAYSMILVSIVTTGSLFGLYKAIGFIGIWLTLTIFMGLRAIVGVWR</sequence>
<dbReference type="PANTHER" id="PTHR42893:SF11">
    <property type="entry name" value="PROTEIN DETOXIFICATION 43"/>
    <property type="match status" value="1"/>
</dbReference>
<name>A0A103Y195_CYNCS</name>
<organism evidence="8 9">
    <name type="scientific">Cynara cardunculus var. scolymus</name>
    <name type="common">Globe artichoke</name>
    <name type="synonym">Cynara scolymus</name>
    <dbReference type="NCBI Taxonomy" id="59895"/>
    <lineage>
        <taxon>Eukaryota</taxon>
        <taxon>Viridiplantae</taxon>
        <taxon>Streptophyta</taxon>
        <taxon>Embryophyta</taxon>
        <taxon>Tracheophyta</taxon>
        <taxon>Spermatophyta</taxon>
        <taxon>Magnoliopsida</taxon>
        <taxon>eudicotyledons</taxon>
        <taxon>Gunneridae</taxon>
        <taxon>Pentapetalae</taxon>
        <taxon>asterids</taxon>
        <taxon>campanulids</taxon>
        <taxon>Asterales</taxon>
        <taxon>Asteraceae</taxon>
        <taxon>Carduoideae</taxon>
        <taxon>Cardueae</taxon>
        <taxon>Carduinae</taxon>
        <taxon>Cynara</taxon>
    </lineage>
</organism>
<reference evidence="8 9" key="1">
    <citation type="journal article" date="2016" name="Sci. Rep.">
        <title>The genome sequence of the outbreeding globe artichoke constructed de novo incorporating a phase-aware low-pass sequencing strategy of F1 progeny.</title>
        <authorList>
            <person name="Scaglione D."/>
            <person name="Reyes-Chin-Wo S."/>
            <person name="Acquadro A."/>
            <person name="Froenicke L."/>
            <person name="Portis E."/>
            <person name="Beitel C."/>
            <person name="Tirone M."/>
            <person name="Mauro R."/>
            <person name="Lo Monaco A."/>
            <person name="Mauromicale G."/>
            <person name="Faccioli P."/>
            <person name="Cattivelli L."/>
            <person name="Rieseberg L."/>
            <person name="Michelmore R."/>
            <person name="Lanteri S."/>
        </authorList>
    </citation>
    <scope>NUCLEOTIDE SEQUENCE [LARGE SCALE GENOMIC DNA]</scope>
    <source>
        <strain evidence="8">2C</strain>
    </source>
</reference>
<dbReference type="GO" id="GO:0015297">
    <property type="term" value="F:antiporter activity"/>
    <property type="evidence" value="ECO:0007669"/>
    <property type="project" value="InterPro"/>
</dbReference>
<comment type="caution">
    <text evidence="8">The sequence shown here is derived from an EMBL/GenBank/DDBJ whole genome shotgun (WGS) entry which is preliminary data.</text>
</comment>
<evidence type="ECO:0000256" key="2">
    <source>
        <dbReference type="ARBA" id="ARBA00010199"/>
    </source>
</evidence>
<feature type="transmembrane region" description="Helical" evidence="7">
    <location>
        <begin position="297"/>
        <end position="316"/>
    </location>
</feature>
<dbReference type="InterPro" id="IPR002528">
    <property type="entry name" value="MATE_fam"/>
</dbReference>
<feature type="transmembrane region" description="Helical" evidence="7">
    <location>
        <begin position="201"/>
        <end position="225"/>
    </location>
</feature>
<comment type="similarity">
    <text evidence="2">Belongs to the multi antimicrobial extrusion (MATE) (TC 2.A.66.1) family.</text>
</comment>
<feature type="transmembrane region" description="Helical" evidence="7">
    <location>
        <begin position="237"/>
        <end position="259"/>
    </location>
</feature>
<evidence type="ECO:0000313" key="8">
    <source>
        <dbReference type="EMBL" id="KVI00689.1"/>
    </source>
</evidence>
<dbReference type="Proteomes" id="UP000243975">
    <property type="component" value="Unassembled WGS sequence"/>
</dbReference>
<evidence type="ECO:0000256" key="7">
    <source>
        <dbReference type="SAM" id="Phobius"/>
    </source>
</evidence>
<dbReference type="EMBL" id="LEKV01003352">
    <property type="protein sequence ID" value="KVI00689.1"/>
    <property type="molecule type" value="Genomic_DNA"/>
</dbReference>
<gene>
    <name evidence="8" type="ORF">Ccrd_021058</name>
</gene>
<dbReference type="Gramene" id="KVI00689">
    <property type="protein sequence ID" value="KVI00689"/>
    <property type="gene ID" value="Ccrd_021058"/>
</dbReference>
<feature type="transmembrane region" description="Helical" evidence="7">
    <location>
        <begin position="127"/>
        <end position="149"/>
    </location>
</feature>
<protein>
    <submittedName>
        <fullName evidence="8">Uncharacterized protein</fullName>
    </submittedName>
</protein>
<evidence type="ECO:0000313" key="9">
    <source>
        <dbReference type="Proteomes" id="UP000243975"/>
    </source>
</evidence>
<dbReference type="PANTHER" id="PTHR42893">
    <property type="entry name" value="PROTEIN DETOXIFICATION 44, CHLOROPLASTIC-RELATED"/>
    <property type="match status" value="1"/>
</dbReference>
<keyword evidence="3 7" id="KW-0812">Transmembrane</keyword>
<proteinExistence type="inferred from homology"/>
<dbReference type="GO" id="GO:0016020">
    <property type="term" value="C:membrane"/>
    <property type="evidence" value="ECO:0007669"/>
    <property type="project" value="UniProtKB-SubCell"/>
</dbReference>
<evidence type="ECO:0000256" key="4">
    <source>
        <dbReference type="ARBA" id="ARBA00022989"/>
    </source>
</evidence>
<dbReference type="InterPro" id="IPR044644">
    <property type="entry name" value="DinF-like"/>
</dbReference>
<evidence type="ECO:0000256" key="3">
    <source>
        <dbReference type="ARBA" id="ARBA00022692"/>
    </source>
</evidence>
<feature type="region of interest" description="Disordered" evidence="6">
    <location>
        <begin position="76"/>
        <end position="98"/>
    </location>
</feature>
<dbReference type="Pfam" id="PF01554">
    <property type="entry name" value="MatE"/>
    <property type="match status" value="1"/>
</dbReference>
<comment type="subcellular location">
    <subcellularLocation>
        <location evidence="1">Membrane</location>
        <topology evidence="1">Multi-pass membrane protein</topology>
    </subcellularLocation>
</comment>
<evidence type="ECO:0000256" key="6">
    <source>
        <dbReference type="SAM" id="MobiDB-lite"/>
    </source>
</evidence>
<feature type="transmembrane region" description="Helical" evidence="7">
    <location>
        <begin position="271"/>
        <end position="291"/>
    </location>
</feature>
<accession>A0A103Y195</accession>
<feature type="transmembrane region" description="Helical" evidence="7">
    <location>
        <begin position="12"/>
        <end position="32"/>
    </location>
</feature>
<dbReference type="GO" id="GO:0042910">
    <property type="term" value="F:xenobiotic transmembrane transporter activity"/>
    <property type="evidence" value="ECO:0007669"/>
    <property type="project" value="InterPro"/>
</dbReference>
<evidence type="ECO:0000256" key="1">
    <source>
        <dbReference type="ARBA" id="ARBA00004141"/>
    </source>
</evidence>
<keyword evidence="5 7" id="KW-0472">Membrane</keyword>
<keyword evidence="4 7" id="KW-1133">Transmembrane helix</keyword>
<keyword evidence="9" id="KW-1185">Reference proteome</keyword>
<dbReference type="GO" id="GO:0015137">
    <property type="term" value="F:citrate transmembrane transporter activity"/>
    <property type="evidence" value="ECO:0007669"/>
    <property type="project" value="TreeGrafter"/>
</dbReference>